<proteinExistence type="predicted"/>
<dbReference type="PANTHER" id="PTHR37049">
    <property type="entry name" value="PEPTIDASE S41 FAMILY PROTEIN"/>
    <property type="match status" value="1"/>
</dbReference>
<dbReference type="Proteomes" id="UP000234275">
    <property type="component" value="Unassembled WGS sequence"/>
</dbReference>
<feature type="domain" description="Tail specific protease" evidence="2">
    <location>
        <begin position="307"/>
        <end position="505"/>
    </location>
</feature>
<dbReference type="InterPro" id="IPR052766">
    <property type="entry name" value="S41A_metabolite_peptidase"/>
</dbReference>
<comment type="caution">
    <text evidence="4">The sequence shown here is derived from an EMBL/GenBank/DDBJ whole genome shotgun (WGS) entry which is preliminary data.</text>
</comment>
<dbReference type="PANTHER" id="PTHR37049:SF4">
    <property type="entry name" value="RHODANESE DOMAIN-CONTAINING PROTEIN"/>
    <property type="match status" value="1"/>
</dbReference>
<accession>A0A2I2GF81</accession>
<dbReference type="RefSeq" id="XP_024706840.1">
    <property type="nucleotide sequence ID" value="XM_024843874.1"/>
</dbReference>
<feature type="domain" description="CPAF-like PDZ" evidence="3">
    <location>
        <begin position="119"/>
        <end position="237"/>
    </location>
</feature>
<feature type="region of interest" description="Disordered" evidence="1">
    <location>
        <begin position="255"/>
        <end position="276"/>
    </location>
</feature>
<evidence type="ECO:0000256" key="1">
    <source>
        <dbReference type="SAM" id="MobiDB-lite"/>
    </source>
</evidence>
<evidence type="ECO:0000313" key="4">
    <source>
        <dbReference type="EMBL" id="PLB51538.1"/>
    </source>
</evidence>
<dbReference type="InterPro" id="IPR005151">
    <property type="entry name" value="Tail-specific_protease"/>
</dbReference>
<dbReference type="Gene3D" id="3.90.226.10">
    <property type="entry name" value="2-enoyl-CoA Hydratase, Chain A, domain 1"/>
    <property type="match status" value="1"/>
</dbReference>
<dbReference type="SUPFAM" id="SSF52096">
    <property type="entry name" value="ClpP/crotonase"/>
    <property type="match status" value="1"/>
</dbReference>
<gene>
    <name evidence="4" type="ORF">P170DRAFT_351552</name>
</gene>
<organism evidence="4 5">
    <name type="scientific">Aspergillus steynii IBT 23096</name>
    <dbReference type="NCBI Taxonomy" id="1392250"/>
    <lineage>
        <taxon>Eukaryota</taxon>
        <taxon>Fungi</taxon>
        <taxon>Dikarya</taxon>
        <taxon>Ascomycota</taxon>
        <taxon>Pezizomycotina</taxon>
        <taxon>Eurotiomycetes</taxon>
        <taxon>Eurotiomycetidae</taxon>
        <taxon>Eurotiales</taxon>
        <taxon>Aspergillaceae</taxon>
        <taxon>Aspergillus</taxon>
        <taxon>Aspergillus subgen. Circumdati</taxon>
    </lineage>
</organism>
<evidence type="ECO:0000313" key="5">
    <source>
        <dbReference type="Proteomes" id="UP000234275"/>
    </source>
</evidence>
<dbReference type="AlphaFoldDB" id="A0A2I2GF81"/>
<sequence>MVISTAADRNKALPRVSPDLAHQCLLSMPFDSRRAAAYITEVKKVLQWHSTLDTLKNPPSGYLSPAVDLLGGLDFIRQKALKKEFSSQFEFDTALQRLLSSANDGHLGLETCSQQIFLFENANPIVSVSSDGLEIPEIYDFQDIHLLSNRSDLVSPIASIDDKDAQKYIEELSHLLLYQDPDARWNMAFDSLTRVPTTNAFLGAWTGNQGFWQGRAVHEIKFANGTEKKVPVIAVPQLKFGFNYTDSRTLFKDYCLPSPSSDDDEEEETTTSPIRPASPYLPKAIVRDEYNLISGYFPEDKEWDDLAVLLVPSFATGDTSPEEPLAFANNATKFLHEAKKAGKKKIIIDLSNNAGGTVVSGLDLFKAFFPEKDIYSASRLRAHEGFNLIGKALRNLKRGTILYEESNFSLQSFVKPDQKHGFESWKNLYGPHELLGSNLTSLVSVMNFTEGSDWDFPIRGYGLVKQNETEAPFAPEDILLLTDGLCTSTCTIFAELMKNTAGVKSITFGGRPQQGPMQAIGGSKGCQVATSFNINALRDVADQVANLADAEGKPVLTRQEHARLNATLPGDMPLNPDGKISFNLRNSYREGDDEMPLQFLYEPADCRLFYTPENILHPDTTWISAAKAFWGNGTCVTGSYSTVNQTEWSA</sequence>
<dbReference type="VEuPathDB" id="FungiDB:P170DRAFT_351552"/>
<dbReference type="Pfam" id="PF23658">
    <property type="entry name" value="PDZ_CPAF_rel"/>
    <property type="match status" value="1"/>
</dbReference>
<name>A0A2I2GF81_9EURO</name>
<protein>
    <submittedName>
        <fullName evidence="4">Peptidase S41 family protein</fullName>
    </submittedName>
</protein>
<dbReference type="Pfam" id="PF03572">
    <property type="entry name" value="Peptidase_S41"/>
    <property type="match status" value="1"/>
</dbReference>
<dbReference type="InterPro" id="IPR029045">
    <property type="entry name" value="ClpP/crotonase-like_dom_sf"/>
</dbReference>
<dbReference type="GO" id="GO:0006508">
    <property type="term" value="P:proteolysis"/>
    <property type="evidence" value="ECO:0007669"/>
    <property type="project" value="InterPro"/>
</dbReference>
<evidence type="ECO:0000259" key="3">
    <source>
        <dbReference type="Pfam" id="PF23658"/>
    </source>
</evidence>
<keyword evidence="5" id="KW-1185">Reference proteome</keyword>
<dbReference type="OrthoDB" id="27214at2759"/>
<reference evidence="4 5" key="1">
    <citation type="submission" date="2016-12" db="EMBL/GenBank/DDBJ databases">
        <title>The genomes of Aspergillus section Nigri reveals drivers in fungal speciation.</title>
        <authorList>
            <consortium name="DOE Joint Genome Institute"/>
            <person name="Vesth T.C."/>
            <person name="Nybo J."/>
            <person name="Theobald S."/>
            <person name="Brandl J."/>
            <person name="Frisvad J.C."/>
            <person name="Nielsen K.F."/>
            <person name="Lyhne E.K."/>
            <person name="Kogle M.E."/>
            <person name="Kuo A."/>
            <person name="Riley R."/>
            <person name="Clum A."/>
            <person name="Nolan M."/>
            <person name="Lipzen A."/>
            <person name="Salamov A."/>
            <person name="Henrissat B."/>
            <person name="Wiebenga A."/>
            <person name="De Vries R.P."/>
            <person name="Grigoriev I.V."/>
            <person name="Mortensen U.H."/>
            <person name="Andersen M.R."/>
            <person name="Baker S.E."/>
        </authorList>
    </citation>
    <scope>NUCLEOTIDE SEQUENCE [LARGE SCALE GENOMIC DNA]</scope>
    <source>
        <strain evidence="4 5">IBT 23096</strain>
    </source>
</reference>
<dbReference type="InterPro" id="IPR056186">
    <property type="entry name" value="PDZ_CPAF-rel"/>
</dbReference>
<dbReference type="EMBL" id="MSFO01000002">
    <property type="protein sequence ID" value="PLB51538.1"/>
    <property type="molecule type" value="Genomic_DNA"/>
</dbReference>
<dbReference type="GeneID" id="36551574"/>
<dbReference type="STRING" id="1392250.A0A2I2GF81"/>
<evidence type="ECO:0000259" key="2">
    <source>
        <dbReference type="Pfam" id="PF03572"/>
    </source>
</evidence>
<dbReference type="GO" id="GO:0008236">
    <property type="term" value="F:serine-type peptidase activity"/>
    <property type="evidence" value="ECO:0007669"/>
    <property type="project" value="InterPro"/>
</dbReference>